<evidence type="ECO:0000313" key="3">
    <source>
        <dbReference type="Proteomes" id="UP000018144"/>
    </source>
</evidence>
<protein>
    <submittedName>
        <fullName evidence="2">Similar to unnamed protein product [Sordaria macrospora k-hell] acc. no. CCC08317</fullName>
    </submittedName>
</protein>
<dbReference type="eggNOG" id="KOG0742">
    <property type="taxonomic scope" value="Eukaryota"/>
</dbReference>
<gene>
    <name evidence="2" type="ORF">PCON_09667</name>
</gene>
<dbReference type="Gene3D" id="3.40.50.300">
    <property type="entry name" value="P-loop containing nucleotide triphosphate hydrolases"/>
    <property type="match status" value="1"/>
</dbReference>
<dbReference type="PANTHER" id="PTHR46411">
    <property type="entry name" value="FAMILY ATPASE, PUTATIVE-RELATED"/>
    <property type="match status" value="1"/>
</dbReference>
<accession>U4LTQ4</accession>
<organism evidence="2 3">
    <name type="scientific">Pyronema omphalodes (strain CBS 100304)</name>
    <name type="common">Pyronema confluens</name>
    <dbReference type="NCBI Taxonomy" id="1076935"/>
    <lineage>
        <taxon>Eukaryota</taxon>
        <taxon>Fungi</taxon>
        <taxon>Dikarya</taxon>
        <taxon>Ascomycota</taxon>
        <taxon>Pezizomycotina</taxon>
        <taxon>Pezizomycetes</taxon>
        <taxon>Pezizales</taxon>
        <taxon>Pyronemataceae</taxon>
        <taxon>Pyronema</taxon>
    </lineage>
</organism>
<reference evidence="2 3" key="1">
    <citation type="journal article" date="2013" name="PLoS Genet.">
        <title>The genome and development-dependent transcriptomes of Pyronema confluens: a window into fungal evolution.</title>
        <authorList>
            <person name="Traeger S."/>
            <person name="Altegoer F."/>
            <person name="Freitag M."/>
            <person name="Gabaldon T."/>
            <person name="Kempken F."/>
            <person name="Kumar A."/>
            <person name="Marcet-Houben M."/>
            <person name="Poggeler S."/>
            <person name="Stajich J.E."/>
            <person name="Nowrousian M."/>
        </authorList>
    </citation>
    <scope>NUCLEOTIDE SEQUENCE [LARGE SCALE GENOMIC DNA]</scope>
    <source>
        <strain evidence="3">CBS 100304</strain>
        <tissue evidence="2">Vegetative mycelium</tissue>
    </source>
</reference>
<sequence length="354" mass="40482">MDVEFKLERFKNVRQITSLPVYPVEWHQDSTSKSSSTLIFYEYLLIIVVDSEDLTKKLIDRGRKFEQFCTATRGHQFFQYKGSIIDEGQDYLLADREEKTGDSETTSYDGSTAERKRRSPRKLPSGSHVMVDAEAFFTYGDKECKVGELIARRPMDCKCLWCMAWEDEHKDLKSDTKKPLTEDLLLICLPRVLGFALKQKIWIQMLVDNIEDLPKDGRNRAWEKLVLPKKTKELLGHLVEQHTRSNDHRVNDLVPGKGNGLIALLHGPPGMGKTLTAGMYRLRHVILASRSRQHFSPEILSIWNIITSAQAVTKGKSKLDTANLLDINLVAKVTKAFQVYLNHSSELARHQGVR</sequence>
<evidence type="ECO:0000313" key="2">
    <source>
        <dbReference type="EMBL" id="CCX30991.1"/>
    </source>
</evidence>
<feature type="region of interest" description="Disordered" evidence="1">
    <location>
        <begin position="95"/>
        <end position="125"/>
    </location>
</feature>
<dbReference type="PANTHER" id="PTHR46411:SF3">
    <property type="entry name" value="AAA+ ATPASE DOMAIN-CONTAINING PROTEIN"/>
    <property type="match status" value="1"/>
</dbReference>
<dbReference type="SUPFAM" id="SSF52540">
    <property type="entry name" value="P-loop containing nucleoside triphosphate hydrolases"/>
    <property type="match status" value="1"/>
</dbReference>
<dbReference type="STRING" id="1076935.U4LTQ4"/>
<dbReference type="EMBL" id="HF935505">
    <property type="protein sequence ID" value="CCX30991.1"/>
    <property type="molecule type" value="Genomic_DNA"/>
</dbReference>
<name>U4LTQ4_PYROM</name>
<dbReference type="Proteomes" id="UP000018144">
    <property type="component" value="Unassembled WGS sequence"/>
</dbReference>
<dbReference type="InterPro" id="IPR027417">
    <property type="entry name" value="P-loop_NTPase"/>
</dbReference>
<dbReference type="AlphaFoldDB" id="U4LTQ4"/>
<keyword evidence="3" id="KW-1185">Reference proteome</keyword>
<evidence type="ECO:0000256" key="1">
    <source>
        <dbReference type="SAM" id="MobiDB-lite"/>
    </source>
</evidence>
<proteinExistence type="predicted"/>
<dbReference type="OrthoDB" id="3823685at2759"/>